<proteinExistence type="predicted"/>
<reference evidence="1" key="1">
    <citation type="submission" date="2021-02" db="EMBL/GenBank/DDBJ databases">
        <title>Infant gut strain persistence is associated with maternal origin, phylogeny, and functional potential including surface adhesion and iron acquisition.</title>
        <authorList>
            <person name="Lou Y.C."/>
        </authorList>
    </citation>
    <scope>NUCLEOTIDE SEQUENCE</scope>
    <source>
        <strain evidence="1">L3_060_052G1_dasL3_060_052G1_concoct_1</strain>
    </source>
</reference>
<dbReference type="EMBL" id="JAGZZP010000016">
    <property type="protein sequence ID" value="MBS6535650.1"/>
    <property type="molecule type" value="Genomic_DNA"/>
</dbReference>
<dbReference type="RefSeq" id="WP_278638325.1">
    <property type="nucleotide sequence ID" value="NZ_JAGZZP010000016.1"/>
</dbReference>
<evidence type="ECO:0000313" key="2">
    <source>
        <dbReference type="Proteomes" id="UP000748991"/>
    </source>
</evidence>
<dbReference type="AlphaFoldDB" id="A0A943XVP4"/>
<sequence>MITRNEMIERLLNAEKYTLGASYGPKSLTRNVKIYNLDLTEDQEEKAYNLLSDDVSFLDYLINKYSDMLLDKTNRRYELDVRGRGGGHIVMVEVEFKDDGSKVYQDNGFLNGFIDEEDFEDWEDYEVEEVYNTMLVFNDVVDKLIDEFKEILNYCEVTLLLFQVFLRGNYL</sequence>
<evidence type="ECO:0000313" key="1">
    <source>
        <dbReference type="EMBL" id="MBS6535650.1"/>
    </source>
</evidence>
<dbReference type="Proteomes" id="UP000748991">
    <property type="component" value="Unassembled WGS sequence"/>
</dbReference>
<protein>
    <submittedName>
        <fullName evidence="1">Uncharacterized protein</fullName>
    </submittedName>
</protein>
<accession>A0A943XVP4</accession>
<gene>
    <name evidence="1" type="ORF">KH327_07445</name>
</gene>
<organism evidence="1 2">
    <name type="scientific">Peptoniphilus harei</name>
    <dbReference type="NCBI Taxonomy" id="54005"/>
    <lineage>
        <taxon>Bacteria</taxon>
        <taxon>Bacillati</taxon>
        <taxon>Bacillota</taxon>
        <taxon>Tissierellia</taxon>
        <taxon>Tissierellales</taxon>
        <taxon>Peptoniphilaceae</taxon>
        <taxon>Peptoniphilus</taxon>
    </lineage>
</organism>
<name>A0A943XVP4_9FIRM</name>
<comment type="caution">
    <text evidence="1">The sequence shown here is derived from an EMBL/GenBank/DDBJ whole genome shotgun (WGS) entry which is preliminary data.</text>
</comment>